<accession>A0A4V2PIL8</accession>
<dbReference type="RefSeq" id="WP_132421535.1">
    <property type="nucleotide sequence ID" value="NZ_SMFZ01000001.1"/>
</dbReference>
<dbReference type="EMBL" id="SMFZ01000001">
    <property type="protein sequence ID" value="TCK25216.1"/>
    <property type="molecule type" value="Genomic_DNA"/>
</dbReference>
<evidence type="ECO:0000256" key="1">
    <source>
        <dbReference type="SAM" id="MobiDB-lite"/>
    </source>
</evidence>
<comment type="caution">
    <text evidence="2">The sequence shown here is derived from an EMBL/GenBank/DDBJ whole genome shotgun (WGS) entry which is preliminary data.</text>
</comment>
<dbReference type="Proteomes" id="UP000295560">
    <property type="component" value="Unassembled WGS sequence"/>
</dbReference>
<sequence>MDGRVAEPSPGEGTSIEPGDFVLGVARGHRKHQLIKLVQGARLAPEHRRYAGYTHAALVVSADGDLLEAFGQGMRLSHLDDLAMRPHQVVHVTASPEVRERVVAIGLHAFAGRARYNALAIVSTALTSATGRPVSLSVAGTHTCSGLVAHALLAAGAVYDVDAALVTPAQLAIHFGAPQPPPEDPSPACRTRRSVGRPAVTAP</sequence>
<proteinExistence type="predicted"/>
<evidence type="ECO:0000313" key="3">
    <source>
        <dbReference type="Proteomes" id="UP000295560"/>
    </source>
</evidence>
<dbReference type="AlphaFoldDB" id="A0A4V2PIL8"/>
<protein>
    <submittedName>
        <fullName evidence="2">Uncharacterized protein</fullName>
    </submittedName>
</protein>
<reference evidence="2 3" key="1">
    <citation type="submission" date="2019-03" db="EMBL/GenBank/DDBJ databases">
        <title>Sequencing the genomes of 1000 actinobacteria strains.</title>
        <authorList>
            <person name="Klenk H.-P."/>
        </authorList>
    </citation>
    <scope>NUCLEOTIDE SEQUENCE [LARGE SCALE GENOMIC DNA]</scope>
    <source>
        <strain evidence="2 3">DSM 44969</strain>
    </source>
</reference>
<organism evidence="2 3">
    <name type="scientific">Pseudonocardia endophytica</name>
    <dbReference type="NCBI Taxonomy" id="401976"/>
    <lineage>
        <taxon>Bacteria</taxon>
        <taxon>Bacillati</taxon>
        <taxon>Actinomycetota</taxon>
        <taxon>Actinomycetes</taxon>
        <taxon>Pseudonocardiales</taxon>
        <taxon>Pseudonocardiaceae</taxon>
        <taxon>Pseudonocardia</taxon>
    </lineage>
</organism>
<dbReference type="Gene3D" id="3.90.1720.10">
    <property type="entry name" value="endopeptidase domain like (from Nostoc punctiforme)"/>
    <property type="match status" value="1"/>
</dbReference>
<evidence type="ECO:0000313" key="2">
    <source>
        <dbReference type="EMBL" id="TCK25216.1"/>
    </source>
</evidence>
<name>A0A4V2PIL8_PSEEN</name>
<keyword evidence="3" id="KW-1185">Reference proteome</keyword>
<gene>
    <name evidence="2" type="ORF">EV378_1016</name>
</gene>
<feature type="region of interest" description="Disordered" evidence="1">
    <location>
        <begin position="176"/>
        <end position="203"/>
    </location>
</feature>
<dbReference type="OrthoDB" id="9896947at2"/>